<dbReference type="OrthoDB" id="9806724at2"/>
<comment type="caution">
    <text evidence="16">The sequence shown here is derived from an EMBL/GenBank/DDBJ whole genome shotgun (WGS) entry which is preliminary data.</text>
</comment>
<dbReference type="GO" id="GO:0050660">
    <property type="term" value="F:flavin adenine dinucleotide binding"/>
    <property type="evidence" value="ECO:0007669"/>
    <property type="project" value="TreeGrafter"/>
</dbReference>
<comment type="catalytic activity">
    <reaction evidence="12">
        <text>a quinone + succinate = fumarate + a quinol</text>
        <dbReference type="Rhea" id="RHEA:40523"/>
        <dbReference type="ChEBI" id="CHEBI:24646"/>
        <dbReference type="ChEBI" id="CHEBI:29806"/>
        <dbReference type="ChEBI" id="CHEBI:30031"/>
        <dbReference type="ChEBI" id="CHEBI:132124"/>
        <dbReference type="EC" id="1.3.5.1"/>
    </reaction>
</comment>
<dbReference type="Gene3D" id="3.50.50.60">
    <property type="entry name" value="FAD/NAD(P)-binding domain"/>
    <property type="match status" value="1"/>
</dbReference>
<dbReference type="GO" id="GO:0005886">
    <property type="term" value="C:plasma membrane"/>
    <property type="evidence" value="ECO:0007669"/>
    <property type="project" value="UniProtKB-SubCell"/>
</dbReference>
<evidence type="ECO:0000256" key="10">
    <source>
        <dbReference type="ARBA" id="ARBA00023002"/>
    </source>
</evidence>
<sequence length="641" mass="71844">MNNFINPNLPTGEVEGAWQKTVKHLSNLTSEKKNKFEIIIVGCGLSGSSAAATLAEEGFKIKLITYHDSPRRAHSVSAQGGINAARSLSGEKNKVVIDQLFKDTVLGGDFRAREVSCQRLSELSSSIIDQCVSQGVPFAREYDGTLATRRFGGAVVSRTFYARGQTGQQLLYGAYQALSRQVNLGNIELITKRDVLDLVIVNNIARGVIARNLINGNLETHKAHCVVLATGGYSNVYYLSTNSLKSNATAIWRAHKRGANFANPSFTQIHPTCIPPGGIYQSKLTLMSESLRNDGRIWLPKKIDSKDDPENIPEHERDYFLERQYPKYGNLVPRDVASRRAREICEKGFGIGFGGKGVYLDLQDSIKKDGLEVIKAKYGNLLEMYERIVGEDPTKVPMKIYPAPHYTMGGLWVDYNLMSNIDGLFVLGEANYSVHGANRLGANALLQCLCDGYFISPKTITSWLANNKEIDNRSIDEACKEALNYVDKKIKALLKIKGEKPVDYFHRALGEIMISKCGISRNRNDLKSALEEVEILSNNFYSNLKIPETNSGLNVELEKALRLEDFIELSILMIKDAIEREESCGAHFREEYQTKEGEAKRNDELFSHIAIWKFNSDNNSHIRFSEDLNFKKINLNTRNYK</sequence>
<dbReference type="Gene3D" id="3.90.700.10">
    <property type="entry name" value="Succinate dehydrogenase/fumarate reductase flavoprotein, catalytic domain"/>
    <property type="match status" value="1"/>
</dbReference>
<dbReference type="NCBIfam" id="NF005749">
    <property type="entry name" value="PRK07573.1"/>
    <property type="match status" value="1"/>
</dbReference>
<dbReference type="RefSeq" id="WP_032526645.1">
    <property type="nucleotide sequence ID" value="NZ_CP138951.1"/>
</dbReference>
<dbReference type="FunFam" id="1.20.58.100:FF:000003">
    <property type="entry name" value="Succinate dehydrogenase flavoprotein subunit"/>
    <property type="match status" value="1"/>
</dbReference>
<dbReference type="InterPro" id="IPR030664">
    <property type="entry name" value="SdhA/FrdA/AprA"/>
</dbReference>
<protein>
    <recommendedName>
        <fullName evidence="4">succinate dehydrogenase</fullName>
        <ecNumber evidence="4">1.3.5.1</ecNumber>
    </recommendedName>
</protein>
<reference evidence="17" key="1">
    <citation type="journal article" date="2014" name="Sci. Data">
        <title>Genomes of diverse isolates of the marine cyanobacterium Prochlorococcus.</title>
        <authorList>
            <person name="Biller S."/>
            <person name="Berube P."/>
            <person name="Thompson J."/>
            <person name="Kelly L."/>
            <person name="Roggensack S."/>
            <person name="Awad L."/>
            <person name="Roache-Johnson K."/>
            <person name="Ding H."/>
            <person name="Giovannoni S.J."/>
            <person name="Moore L.R."/>
            <person name="Chisholm S.W."/>
        </authorList>
    </citation>
    <scope>NUCLEOTIDE SEQUENCE [LARGE SCALE GENOMIC DNA]</scope>
    <source>
        <strain evidence="17">MIT 9302</strain>
    </source>
</reference>
<dbReference type="SUPFAM" id="SSF51905">
    <property type="entry name" value="FAD/NAD(P)-binding domain"/>
    <property type="match status" value="1"/>
</dbReference>
<dbReference type="FunFam" id="3.50.50.60:FF:000009">
    <property type="entry name" value="Succinate dehydrogenase flavoprotein subunit"/>
    <property type="match status" value="1"/>
</dbReference>
<comment type="cofactor">
    <cofactor evidence="1">
        <name>FAD</name>
        <dbReference type="ChEBI" id="CHEBI:57692"/>
    </cofactor>
</comment>
<dbReference type="EC" id="1.3.5.1" evidence="4"/>
<evidence type="ECO:0000259" key="15">
    <source>
        <dbReference type="Pfam" id="PF02910"/>
    </source>
</evidence>
<dbReference type="Gene3D" id="1.20.58.100">
    <property type="entry name" value="Fumarate reductase/succinate dehydrogenase flavoprotein-like, C-terminal domain"/>
    <property type="match status" value="1"/>
</dbReference>
<dbReference type="STRING" id="74545.EU96_0974"/>
<evidence type="ECO:0000259" key="14">
    <source>
        <dbReference type="Pfam" id="PF00890"/>
    </source>
</evidence>
<dbReference type="SUPFAM" id="SSF56425">
    <property type="entry name" value="Succinate dehydrogenase/fumarate reductase flavoprotein, catalytic domain"/>
    <property type="match status" value="1"/>
</dbReference>
<evidence type="ECO:0000313" key="16">
    <source>
        <dbReference type="EMBL" id="KGF97860.1"/>
    </source>
</evidence>
<dbReference type="PANTHER" id="PTHR11632">
    <property type="entry name" value="SUCCINATE DEHYDROGENASE 2 FLAVOPROTEIN SUBUNIT"/>
    <property type="match status" value="1"/>
</dbReference>
<keyword evidence="11" id="KW-0472">Membrane</keyword>
<dbReference type="GO" id="GO:0033765">
    <property type="term" value="F:steroid dehydrogenase activity, acting on the CH-CH group of donors"/>
    <property type="evidence" value="ECO:0007669"/>
    <property type="project" value="UniProtKB-ARBA"/>
</dbReference>
<comment type="similarity">
    <text evidence="3">Belongs to the FAD-dependent oxidoreductase 2 family. FRD/SDH subfamily.</text>
</comment>
<keyword evidence="6" id="KW-1003">Cell membrane</keyword>
<keyword evidence="7" id="KW-0285">Flavoprotein</keyword>
<evidence type="ECO:0000256" key="1">
    <source>
        <dbReference type="ARBA" id="ARBA00001974"/>
    </source>
</evidence>
<organism evidence="16 17">
    <name type="scientific">Prochlorococcus marinus str. MIT 9302</name>
    <dbReference type="NCBI Taxonomy" id="74545"/>
    <lineage>
        <taxon>Bacteria</taxon>
        <taxon>Bacillati</taxon>
        <taxon>Cyanobacteriota</taxon>
        <taxon>Cyanophyceae</taxon>
        <taxon>Synechococcales</taxon>
        <taxon>Prochlorococcaceae</taxon>
        <taxon>Prochlorococcus</taxon>
    </lineage>
</organism>
<dbReference type="GO" id="GO:0009061">
    <property type="term" value="P:anaerobic respiration"/>
    <property type="evidence" value="ECO:0007669"/>
    <property type="project" value="TreeGrafter"/>
</dbReference>
<keyword evidence="9" id="KW-0249">Electron transport</keyword>
<accession>A0A0A2A8E4</accession>
<gene>
    <name evidence="16" type="ORF">EU96_0974</name>
</gene>
<feature type="active site" description="Proton acceptor" evidence="13">
    <location>
        <position position="334"/>
    </location>
</feature>
<dbReference type="NCBIfam" id="TIGR01811">
    <property type="entry name" value="sdhA_Bsu"/>
    <property type="match status" value="1"/>
</dbReference>
<dbReference type="InterPro" id="IPR015939">
    <property type="entry name" value="Fum_Rdtase/Succ_DH_flav-like_C"/>
</dbReference>
<feature type="domain" description="FAD-dependent oxidoreductase 2 FAD-binding" evidence="14">
    <location>
        <begin position="38"/>
        <end position="445"/>
    </location>
</feature>
<dbReference type="Proteomes" id="UP000030445">
    <property type="component" value="Unassembled WGS sequence"/>
</dbReference>
<dbReference type="InterPro" id="IPR027477">
    <property type="entry name" value="Succ_DH/fumarate_Rdtase_cat_sf"/>
</dbReference>
<dbReference type="InterPro" id="IPR003953">
    <property type="entry name" value="FAD-dep_OxRdtase_2_FAD-bd"/>
</dbReference>
<dbReference type="Pfam" id="PF02910">
    <property type="entry name" value="Succ_DH_flav_C"/>
    <property type="match status" value="1"/>
</dbReference>
<evidence type="ECO:0000313" key="17">
    <source>
        <dbReference type="Proteomes" id="UP000030445"/>
    </source>
</evidence>
<evidence type="ECO:0000256" key="3">
    <source>
        <dbReference type="ARBA" id="ARBA00008040"/>
    </source>
</evidence>
<dbReference type="EMBL" id="JNAM01000009">
    <property type="protein sequence ID" value="KGF97860.1"/>
    <property type="molecule type" value="Genomic_DNA"/>
</dbReference>
<comment type="subcellular location">
    <subcellularLocation>
        <location evidence="2">Cell membrane</location>
        <topology evidence="2">Peripheral membrane protein</topology>
        <orientation evidence="2">Cytoplasmic side</orientation>
    </subcellularLocation>
</comment>
<evidence type="ECO:0000256" key="9">
    <source>
        <dbReference type="ARBA" id="ARBA00022982"/>
    </source>
</evidence>
<dbReference type="InterPro" id="IPR037099">
    <property type="entry name" value="Fum_R/Succ_DH_flav-like_C_sf"/>
</dbReference>
<keyword evidence="10" id="KW-0560">Oxidoreductase</keyword>
<feature type="domain" description="Fumarate reductase/succinate dehydrogenase flavoprotein-like C-terminal" evidence="15">
    <location>
        <begin position="506"/>
        <end position="640"/>
    </location>
</feature>
<dbReference type="InterPro" id="IPR036188">
    <property type="entry name" value="FAD/NAD-bd_sf"/>
</dbReference>
<evidence type="ECO:0000256" key="7">
    <source>
        <dbReference type="ARBA" id="ARBA00022630"/>
    </source>
</evidence>
<evidence type="ECO:0000256" key="13">
    <source>
        <dbReference type="PIRSR" id="PIRSR630664-50"/>
    </source>
</evidence>
<evidence type="ECO:0000256" key="8">
    <source>
        <dbReference type="ARBA" id="ARBA00022827"/>
    </source>
</evidence>
<proteinExistence type="inferred from homology"/>
<dbReference type="InterPro" id="IPR011280">
    <property type="entry name" value="Succ_DH/Fum_Rdt_flav_su"/>
</dbReference>
<evidence type="ECO:0000256" key="11">
    <source>
        <dbReference type="ARBA" id="ARBA00023136"/>
    </source>
</evidence>
<keyword evidence="8" id="KW-0274">FAD</keyword>
<evidence type="ECO:0000256" key="12">
    <source>
        <dbReference type="ARBA" id="ARBA00049220"/>
    </source>
</evidence>
<dbReference type="AlphaFoldDB" id="A0A0A2A8E4"/>
<dbReference type="GO" id="GO:0008177">
    <property type="term" value="F:succinate dehydrogenase (quinone) activity"/>
    <property type="evidence" value="ECO:0007669"/>
    <property type="project" value="UniProtKB-EC"/>
</dbReference>
<evidence type="ECO:0000256" key="5">
    <source>
        <dbReference type="ARBA" id="ARBA00022448"/>
    </source>
</evidence>
<dbReference type="eggNOG" id="COG1053">
    <property type="taxonomic scope" value="Bacteria"/>
</dbReference>
<evidence type="ECO:0000256" key="6">
    <source>
        <dbReference type="ARBA" id="ARBA00022475"/>
    </source>
</evidence>
<dbReference type="Pfam" id="PF00890">
    <property type="entry name" value="FAD_binding_2"/>
    <property type="match status" value="1"/>
</dbReference>
<dbReference type="SUPFAM" id="SSF46977">
    <property type="entry name" value="Succinate dehydrogenase/fumarate reductase flavoprotein C-terminal domain"/>
    <property type="match status" value="1"/>
</dbReference>
<dbReference type="GO" id="GO:0009055">
    <property type="term" value="F:electron transfer activity"/>
    <property type="evidence" value="ECO:0007669"/>
    <property type="project" value="TreeGrafter"/>
</dbReference>
<dbReference type="PANTHER" id="PTHR11632:SF53">
    <property type="entry name" value="SUCCINATE DEHYDROGENASE FLAVOPROTEIN SUBUNIT"/>
    <property type="match status" value="1"/>
</dbReference>
<name>A0A0A2A8E4_PROMR</name>
<keyword evidence="5" id="KW-0813">Transport</keyword>
<evidence type="ECO:0000256" key="2">
    <source>
        <dbReference type="ARBA" id="ARBA00004413"/>
    </source>
</evidence>
<evidence type="ECO:0000256" key="4">
    <source>
        <dbReference type="ARBA" id="ARBA00012792"/>
    </source>
</evidence>